<evidence type="ECO:0008006" key="6">
    <source>
        <dbReference type="Google" id="ProtNLM"/>
    </source>
</evidence>
<accession>A0A146K560</accession>
<dbReference type="EMBL" id="GDID01005895">
    <property type="protein sequence ID" value="JAP90711.1"/>
    <property type="molecule type" value="Transcribed_RNA"/>
</dbReference>
<dbReference type="InterPro" id="IPR032675">
    <property type="entry name" value="LRR_dom_sf"/>
</dbReference>
<reference evidence="5" key="1">
    <citation type="submission" date="2015-07" db="EMBL/GenBank/DDBJ databases">
        <title>Adaptation to a free-living lifestyle via gene acquisitions in the diplomonad Trepomonas sp. PC1.</title>
        <authorList>
            <person name="Xu F."/>
            <person name="Jerlstrom-Hultqvist J."/>
            <person name="Kolisko M."/>
            <person name="Simpson A.G.B."/>
            <person name="Roger A.J."/>
            <person name="Svard S.G."/>
            <person name="Andersson J.O."/>
        </authorList>
    </citation>
    <scope>NUCLEOTIDE SEQUENCE</scope>
    <source>
        <strain evidence="5">PC1</strain>
    </source>
</reference>
<keyword evidence="3" id="KW-0175">Coiled coil</keyword>
<feature type="coiled-coil region" evidence="3">
    <location>
        <begin position="244"/>
        <end position="351"/>
    </location>
</feature>
<keyword evidence="1" id="KW-0433">Leucine-rich repeat</keyword>
<feature type="region of interest" description="Disordered" evidence="4">
    <location>
        <begin position="147"/>
        <end position="173"/>
    </location>
</feature>
<evidence type="ECO:0000256" key="3">
    <source>
        <dbReference type="SAM" id="Coils"/>
    </source>
</evidence>
<dbReference type="AlphaFoldDB" id="A0A146K560"/>
<dbReference type="PANTHER" id="PTHR24366">
    <property type="entry name" value="IG(IMMUNOGLOBULIN) AND LRR(LEUCINE RICH REPEAT) DOMAINS"/>
    <property type="match status" value="1"/>
</dbReference>
<feature type="non-terminal residue" evidence="5">
    <location>
        <position position="1"/>
    </location>
</feature>
<sequence length="517" mass="60870">QLAQNLLNEQLDVLDLSQQNIKVVQNLTPLSNRQISLKKLFFSQNQIYKLILCPLFFLELLDLSFNNLQELTCQFPFPRLQELNLSNNQLTRIDDILPKSLQHLYVDNNPDLTQFSLKNLSLKEFSCKNTQIQSQKLQSQFQKPIIQKQTSQNTDYPPKPKTSSIQMSTQNPTDQIQLQSRQQVSNVIKQNHFQPQEGQKQIHQSYEQLIQSYEMQSAVGFPNPLQQQQLQNVRRKFFQAVFDQKSLQKENQHFQIEYEKMRIENDKLKQKLDIYLVQTHELEQRLEQKEELEVLLVKERQKANQYKESLQYVVQKLSTFKLEEFDDEQQISYLNKKMKQIEQKVARIAENVAKKPKVDQAIQNCFLTSPKQTQTLLLEEPREVIQTSVQTECTQVFKMVQTEPETQKVQSIQNQLQSKTDKSKVKLEQTTKTEKRPIQYKFTPKPVEAEKPDIYKQLEMQLSTLNVDKFKSPAQLCEKYTTKNVQQQLDELSFDDLTTEVKPSAFFGFDMGQFKLE</sequence>
<dbReference type="Gene3D" id="3.80.10.10">
    <property type="entry name" value="Ribonuclease Inhibitor"/>
    <property type="match status" value="1"/>
</dbReference>
<evidence type="ECO:0000256" key="1">
    <source>
        <dbReference type="ARBA" id="ARBA00022614"/>
    </source>
</evidence>
<evidence type="ECO:0000256" key="2">
    <source>
        <dbReference type="ARBA" id="ARBA00022737"/>
    </source>
</evidence>
<keyword evidence="2" id="KW-0677">Repeat</keyword>
<proteinExistence type="predicted"/>
<organism evidence="5">
    <name type="scientific">Trepomonas sp. PC1</name>
    <dbReference type="NCBI Taxonomy" id="1076344"/>
    <lineage>
        <taxon>Eukaryota</taxon>
        <taxon>Metamonada</taxon>
        <taxon>Diplomonadida</taxon>
        <taxon>Hexamitidae</taxon>
        <taxon>Hexamitinae</taxon>
        <taxon>Trepomonas</taxon>
    </lineage>
</organism>
<dbReference type="SUPFAM" id="SSF52058">
    <property type="entry name" value="L domain-like"/>
    <property type="match status" value="1"/>
</dbReference>
<name>A0A146K560_9EUKA</name>
<protein>
    <recommendedName>
        <fullName evidence="6">Leucine rich repeats-containing protein</fullName>
    </recommendedName>
</protein>
<dbReference type="PROSITE" id="PS51450">
    <property type="entry name" value="LRR"/>
    <property type="match status" value="1"/>
</dbReference>
<evidence type="ECO:0000256" key="4">
    <source>
        <dbReference type="SAM" id="MobiDB-lite"/>
    </source>
</evidence>
<dbReference type="InterPro" id="IPR001611">
    <property type="entry name" value="Leu-rich_rpt"/>
</dbReference>
<evidence type="ECO:0000313" key="5">
    <source>
        <dbReference type="EMBL" id="JAP90711.1"/>
    </source>
</evidence>
<dbReference type="PANTHER" id="PTHR24366:SF96">
    <property type="entry name" value="LEUCINE RICH REPEAT CONTAINING 53"/>
    <property type="match status" value="1"/>
</dbReference>
<gene>
    <name evidence="5" type="ORF">TPC1_17903</name>
</gene>